<gene>
    <name evidence="7" type="ORF">P691DRAFT_731767</name>
</gene>
<evidence type="ECO:0000256" key="5">
    <source>
        <dbReference type="SAM" id="MobiDB-lite"/>
    </source>
</evidence>
<dbReference type="Gene3D" id="2.60.120.260">
    <property type="entry name" value="Galactose-binding domain-like"/>
    <property type="match status" value="2"/>
</dbReference>
<dbReference type="GO" id="GO:0071944">
    <property type="term" value="C:cell periphery"/>
    <property type="evidence" value="ECO:0007669"/>
    <property type="project" value="UniProtKB-ARBA"/>
</dbReference>
<feature type="region of interest" description="Disordered" evidence="5">
    <location>
        <begin position="282"/>
        <end position="301"/>
    </location>
</feature>
<dbReference type="CDD" id="cd12087">
    <property type="entry name" value="TM_EGFR-like"/>
    <property type="match status" value="1"/>
</dbReference>
<evidence type="ECO:0000313" key="8">
    <source>
        <dbReference type="Proteomes" id="UP000807342"/>
    </source>
</evidence>
<keyword evidence="3 6" id="KW-1133">Transmembrane helix</keyword>
<evidence type="ECO:0000313" key="7">
    <source>
        <dbReference type="EMBL" id="KAF9447284.1"/>
    </source>
</evidence>
<feature type="compositionally biased region" description="Polar residues" evidence="5">
    <location>
        <begin position="432"/>
        <end position="441"/>
    </location>
</feature>
<dbReference type="AlphaFoldDB" id="A0A9P5XBL1"/>
<sequence length="474" mass="50928">MAPDRWVVTDDNDTDITYTGPWFKDAGTKGNVGNFGPPYLNTLHGISSNGVASFVFSGTAVQVWGTSIINGTTNPDPTFECFVDDVSIGREPPFQFPENNWLLCDKTGLPDGSHTLRVDVKVVSPDHTFWVDQIRYVPSPTLPLDNKVILLDNTDPAIKLDSQWSALGGTANMTTHTNSIALVDFIGTSVSWVAFIPTELPHGGATGSWSIDGGNENIFILNGLPAGSSSTVYNQVFFTTTPEVQQGSHVLKVTFLGTGQTTPLGLDMLYVKNGTFSAINTQAPVPSAQSPPPSTQTPATGGSLHSSLGAILGGVIGGCALLLLILVGAFLCWRRRRREGFITEKGAEYSPTPFDPFRDDDHLPPDPGSVVTQTDQSYVYSPSRSHEAAPVASPLPGQQSGAHWRKQRDAYGEARYLGDNVPLPLVHDRTDSNASSWQRTIPSADESVPLQHADSGVRLGGHPIEEVPPHYTPD</sequence>
<protein>
    <recommendedName>
        <fullName evidence="9">Transmembrane protein</fullName>
    </recommendedName>
</protein>
<evidence type="ECO:0000256" key="4">
    <source>
        <dbReference type="ARBA" id="ARBA00023136"/>
    </source>
</evidence>
<dbReference type="EMBL" id="MU151207">
    <property type="protein sequence ID" value="KAF9447284.1"/>
    <property type="molecule type" value="Genomic_DNA"/>
</dbReference>
<accession>A0A9P5XBL1</accession>
<feature type="compositionally biased region" description="Basic and acidic residues" evidence="5">
    <location>
        <begin position="463"/>
        <end position="474"/>
    </location>
</feature>
<dbReference type="PANTHER" id="PTHR15549">
    <property type="entry name" value="PAIRED IMMUNOGLOBULIN-LIKE TYPE 2 RECEPTOR"/>
    <property type="match status" value="1"/>
</dbReference>
<dbReference type="PANTHER" id="PTHR15549:SF26">
    <property type="entry name" value="AXIAL BUDDING PATTERN PROTEIN 2-RELATED"/>
    <property type="match status" value="1"/>
</dbReference>
<evidence type="ECO:0008006" key="9">
    <source>
        <dbReference type="Google" id="ProtNLM"/>
    </source>
</evidence>
<dbReference type="Proteomes" id="UP000807342">
    <property type="component" value="Unassembled WGS sequence"/>
</dbReference>
<dbReference type="GO" id="GO:0016020">
    <property type="term" value="C:membrane"/>
    <property type="evidence" value="ECO:0007669"/>
    <property type="project" value="UniProtKB-SubCell"/>
</dbReference>
<keyword evidence="4 6" id="KW-0472">Membrane</keyword>
<evidence type="ECO:0000256" key="3">
    <source>
        <dbReference type="ARBA" id="ARBA00022989"/>
    </source>
</evidence>
<evidence type="ECO:0000256" key="6">
    <source>
        <dbReference type="SAM" id="Phobius"/>
    </source>
</evidence>
<name>A0A9P5XBL1_9AGAR</name>
<keyword evidence="2 6" id="KW-0812">Transmembrane</keyword>
<comment type="subcellular location">
    <subcellularLocation>
        <location evidence="1">Membrane</location>
        <topology evidence="1">Single-pass membrane protein</topology>
    </subcellularLocation>
</comment>
<evidence type="ECO:0000256" key="1">
    <source>
        <dbReference type="ARBA" id="ARBA00004167"/>
    </source>
</evidence>
<organism evidence="7 8">
    <name type="scientific">Macrolepiota fuliginosa MF-IS2</name>
    <dbReference type="NCBI Taxonomy" id="1400762"/>
    <lineage>
        <taxon>Eukaryota</taxon>
        <taxon>Fungi</taxon>
        <taxon>Dikarya</taxon>
        <taxon>Basidiomycota</taxon>
        <taxon>Agaricomycotina</taxon>
        <taxon>Agaricomycetes</taxon>
        <taxon>Agaricomycetidae</taxon>
        <taxon>Agaricales</taxon>
        <taxon>Agaricineae</taxon>
        <taxon>Agaricaceae</taxon>
        <taxon>Macrolepiota</taxon>
    </lineage>
</organism>
<dbReference type="InterPro" id="IPR051694">
    <property type="entry name" value="Immunoregulatory_rcpt-like"/>
</dbReference>
<dbReference type="OrthoDB" id="3052647at2759"/>
<reference evidence="7" key="1">
    <citation type="submission" date="2020-11" db="EMBL/GenBank/DDBJ databases">
        <authorList>
            <consortium name="DOE Joint Genome Institute"/>
            <person name="Ahrendt S."/>
            <person name="Riley R."/>
            <person name="Andreopoulos W."/>
            <person name="Labutti K."/>
            <person name="Pangilinan J."/>
            <person name="Ruiz-Duenas F.J."/>
            <person name="Barrasa J.M."/>
            <person name="Sanchez-Garcia M."/>
            <person name="Camarero S."/>
            <person name="Miyauchi S."/>
            <person name="Serrano A."/>
            <person name="Linde D."/>
            <person name="Babiker R."/>
            <person name="Drula E."/>
            <person name="Ayuso-Fernandez I."/>
            <person name="Pacheco R."/>
            <person name="Padilla G."/>
            <person name="Ferreira P."/>
            <person name="Barriuso J."/>
            <person name="Kellner H."/>
            <person name="Castanera R."/>
            <person name="Alfaro M."/>
            <person name="Ramirez L."/>
            <person name="Pisabarro A.G."/>
            <person name="Kuo A."/>
            <person name="Tritt A."/>
            <person name="Lipzen A."/>
            <person name="He G."/>
            <person name="Yan M."/>
            <person name="Ng V."/>
            <person name="Cullen D."/>
            <person name="Martin F."/>
            <person name="Rosso M.-N."/>
            <person name="Henrissat B."/>
            <person name="Hibbett D."/>
            <person name="Martinez A.T."/>
            <person name="Grigoriev I.V."/>
        </authorList>
    </citation>
    <scope>NUCLEOTIDE SEQUENCE</scope>
    <source>
        <strain evidence="7">MF-IS2</strain>
    </source>
</reference>
<comment type="caution">
    <text evidence="7">The sequence shown here is derived from an EMBL/GenBank/DDBJ whole genome shotgun (WGS) entry which is preliminary data.</text>
</comment>
<feature type="compositionally biased region" description="Polar residues" evidence="5">
    <location>
        <begin position="370"/>
        <end position="383"/>
    </location>
</feature>
<keyword evidence="8" id="KW-1185">Reference proteome</keyword>
<feature type="region of interest" description="Disordered" evidence="5">
    <location>
        <begin position="346"/>
        <end position="407"/>
    </location>
</feature>
<evidence type="ECO:0000256" key="2">
    <source>
        <dbReference type="ARBA" id="ARBA00022692"/>
    </source>
</evidence>
<feature type="transmembrane region" description="Helical" evidence="6">
    <location>
        <begin position="308"/>
        <end position="333"/>
    </location>
</feature>
<feature type="region of interest" description="Disordered" evidence="5">
    <location>
        <begin position="429"/>
        <end position="474"/>
    </location>
</feature>
<proteinExistence type="predicted"/>